<keyword evidence="1" id="KW-0812">Transmembrane</keyword>
<organism evidence="3 4">
    <name type="scientific">Lineolata rhizophorae</name>
    <dbReference type="NCBI Taxonomy" id="578093"/>
    <lineage>
        <taxon>Eukaryota</taxon>
        <taxon>Fungi</taxon>
        <taxon>Dikarya</taxon>
        <taxon>Ascomycota</taxon>
        <taxon>Pezizomycotina</taxon>
        <taxon>Dothideomycetes</taxon>
        <taxon>Dothideomycetes incertae sedis</taxon>
        <taxon>Lineolatales</taxon>
        <taxon>Lineolataceae</taxon>
        <taxon>Lineolata</taxon>
    </lineage>
</organism>
<feature type="transmembrane region" description="Helical" evidence="1">
    <location>
        <begin position="207"/>
        <end position="229"/>
    </location>
</feature>
<keyword evidence="1" id="KW-1133">Transmembrane helix</keyword>
<evidence type="ECO:0000313" key="3">
    <source>
        <dbReference type="EMBL" id="KAF2457054.1"/>
    </source>
</evidence>
<feature type="transmembrane region" description="Helical" evidence="1">
    <location>
        <begin position="129"/>
        <end position="152"/>
    </location>
</feature>
<gene>
    <name evidence="3" type="ORF">BDY21DRAFT_33098</name>
</gene>
<dbReference type="InterPro" id="IPR049326">
    <property type="entry name" value="Rhodopsin_dom_fungi"/>
</dbReference>
<dbReference type="PANTHER" id="PTHR38794:SF3">
    <property type="entry name" value="INTEGRAL MEMBRANE PROTEIN"/>
    <property type="match status" value="1"/>
</dbReference>
<evidence type="ECO:0000259" key="2">
    <source>
        <dbReference type="Pfam" id="PF20684"/>
    </source>
</evidence>
<accession>A0A6A6NZU2</accession>
<dbReference type="OrthoDB" id="3918601at2759"/>
<keyword evidence="4" id="KW-1185">Reference proteome</keyword>
<dbReference type="Pfam" id="PF20684">
    <property type="entry name" value="Fung_rhodopsin"/>
    <property type="match status" value="1"/>
</dbReference>
<proteinExistence type="predicted"/>
<keyword evidence="1" id="KW-0472">Membrane</keyword>
<protein>
    <recommendedName>
        <fullName evidence="2">Rhodopsin domain-containing protein</fullName>
    </recommendedName>
</protein>
<dbReference type="AlphaFoldDB" id="A0A6A6NZU2"/>
<dbReference type="Proteomes" id="UP000799766">
    <property type="component" value="Unassembled WGS sequence"/>
</dbReference>
<sequence length="259" mass="27771">MPQAESGALHPSTPDDAGGLITSIAFSLLIITVIACGIRSWVAWMQKIAFSLDDTTFLIATCLAVGQSVITERAVDAGLGQHVSAVPEENVTKVFKFLYATRLLGLAAQSFAKLSVTFLFVRLVPHLSLWRFVSILSSIVAWSLFGLFAVAFQCGLPDPWTVPSPTCSTGGALFYPVGALNIATDALLAGFIMPFAWSLKLQRSSKVLVCTLFGSRFIVCGLQAGQFAFLPRALHSSDPTCESLCLTHQTQTARRPGSN</sequence>
<evidence type="ECO:0000313" key="4">
    <source>
        <dbReference type="Proteomes" id="UP000799766"/>
    </source>
</evidence>
<dbReference type="PANTHER" id="PTHR38794">
    <property type="entry name" value="INTEGRAL MEMBRANE PROTEIN"/>
    <property type="match status" value="1"/>
</dbReference>
<dbReference type="EMBL" id="MU001681">
    <property type="protein sequence ID" value="KAF2457054.1"/>
    <property type="molecule type" value="Genomic_DNA"/>
</dbReference>
<feature type="domain" description="Rhodopsin" evidence="2">
    <location>
        <begin position="38"/>
        <end position="244"/>
    </location>
</feature>
<name>A0A6A6NZU2_9PEZI</name>
<evidence type="ECO:0000256" key="1">
    <source>
        <dbReference type="SAM" id="Phobius"/>
    </source>
</evidence>
<feature type="transmembrane region" description="Helical" evidence="1">
    <location>
        <begin position="172"/>
        <end position="195"/>
    </location>
</feature>
<reference evidence="3" key="1">
    <citation type="journal article" date="2020" name="Stud. Mycol.">
        <title>101 Dothideomycetes genomes: a test case for predicting lifestyles and emergence of pathogens.</title>
        <authorList>
            <person name="Haridas S."/>
            <person name="Albert R."/>
            <person name="Binder M."/>
            <person name="Bloem J."/>
            <person name="Labutti K."/>
            <person name="Salamov A."/>
            <person name="Andreopoulos B."/>
            <person name="Baker S."/>
            <person name="Barry K."/>
            <person name="Bills G."/>
            <person name="Bluhm B."/>
            <person name="Cannon C."/>
            <person name="Castanera R."/>
            <person name="Culley D."/>
            <person name="Daum C."/>
            <person name="Ezra D."/>
            <person name="Gonzalez J."/>
            <person name="Henrissat B."/>
            <person name="Kuo A."/>
            <person name="Liang C."/>
            <person name="Lipzen A."/>
            <person name="Lutzoni F."/>
            <person name="Magnuson J."/>
            <person name="Mondo S."/>
            <person name="Nolan M."/>
            <person name="Ohm R."/>
            <person name="Pangilinan J."/>
            <person name="Park H.-J."/>
            <person name="Ramirez L."/>
            <person name="Alfaro M."/>
            <person name="Sun H."/>
            <person name="Tritt A."/>
            <person name="Yoshinaga Y."/>
            <person name="Zwiers L.-H."/>
            <person name="Turgeon B."/>
            <person name="Goodwin S."/>
            <person name="Spatafora J."/>
            <person name="Crous P."/>
            <person name="Grigoriev I."/>
        </authorList>
    </citation>
    <scope>NUCLEOTIDE SEQUENCE</scope>
    <source>
        <strain evidence="3">ATCC 16933</strain>
    </source>
</reference>
<feature type="transmembrane region" description="Helical" evidence="1">
    <location>
        <begin position="20"/>
        <end position="42"/>
    </location>
</feature>